<dbReference type="Pfam" id="PF09742">
    <property type="entry name" value="Dymeclin"/>
    <property type="match status" value="1"/>
</dbReference>
<gene>
    <name evidence="1" type="ORF">GDO81_002948</name>
</gene>
<organism evidence="1 2">
    <name type="scientific">Engystomops pustulosus</name>
    <name type="common">Tungara frog</name>
    <name type="synonym">Physalaemus pustulosus</name>
    <dbReference type="NCBI Taxonomy" id="76066"/>
    <lineage>
        <taxon>Eukaryota</taxon>
        <taxon>Metazoa</taxon>
        <taxon>Chordata</taxon>
        <taxon>Craniata</taxon>
        <taxon>Vertebrata</taxon>
        <taxon>Euteleostomi</taxon>
        <taxon>Amphibia</taxon>
        <taxon>Batrachia</taxon>
        <taxon>Anura</taxon>
        <taxon>Neobatrachia</taxon>
        <taxon>Hyloidea</taxon>
        <taxon>Leptodactylidae</taxon>
        <taxon>Leiuperinae</taxon>
        <taxon>Engystomops</taxon>
    </lineage>
</organism>
<name>A0AAV7DRV6_ENGPU</name>
<proteinExistence type="predicted"/>
<sequence length="70" mass="7983">MWTTCCRRVSVTLERHNIFANTDSKLLEEATISICKSLIENNPRTGNLSALIRVFLSRTKELKISAECQK</sequence>
<reference evidence="1" key="1">
    <citation type="thesis" date="2020" institute="ProQuest LLC" country="789 East Eisenhower Parkway, Ann Arbor, MI, USA">
        <title>Comparative Genomics and Chromosome Evolution.</title>
        <authorList>
            <person name="Mudd A.B."/>
        </authorList>
    </citation>
    <scope>NUCLEOTIDE SEQUENCE</scope>
    <source>
        <strain evidence="1">237g6f4</strain>
        <tissue evidence="1">Blood</tissue>
    </source>
</reference>
<evidence type="ECO:0000313" key="1">
    <source>
        <dbReference type="EMBL" id="KAG8599227.1"/>
    </source>
</evidence>
<accession>A0AAV7DRV6</accession>
<evidence type="ECO:0000313" key="2">
    <source>
        <dbReference type="Proteomes" id="UP000824782"/>
    </source>
</evidence>
<dbReference type="Proteomes" id="UP000824782">
    <property type="component" value="Unassembled WGS sequence"/>
</dbReference>
<protein>
    <submittedName>
        <fullName evidence="1">Uncharacterized protein</fullName>
    </submittedName>
</protein>
<dbReference type="AlphaFoldDB" id="A0AAV7DRV6"/>
<dbReference type="EMBL" id="WNYA01000001">
    <property type="protein sequence ID" value="KAG8599227.1"/>
    <property type="molecule type" value="Genomic_DNA"/>
</dbReference>
<keyword evidence="2" id="KW-1185">Reference proteome</keyword>
<comment type="caution">
    <text evidence="1">The sequence shown here is derived from an EMBL/GenBank/DDBJ whole genome shotgun (WGS) entry which is preliminary data.</text>
</comment>